<accession>A0ABQ9G9E1</accession>
<keyword evidence="2" id="KW-1185">Reference proteome</keyword>
<sequence>MRRTDRFWMGVWSDLTIEQTLMQSMKSVGGLRRGRVSQKVFEQHEDLRESHKARYATDIAKVSLWFESRSPFPVTDEILSVATGVVGDNTITCYDTPAVGKQAMANMVGKHFTDLKLSRKDRALLLASMTCSVKMYDDRVVVDPFLIFQRMSISKQTDDDLKTYLQYELAPFPLAVFVEAGMWKTKNLPYMTYLKKEKRMSISTTLTFLWMGIHLHGQEVPHVRLFAKATSITSSNITLKSVGIHFGEDTEIILKQNHFLCNGNNKSRLISMLSVRFRDSGIECRIASDDADT</sequence>
<dbReference type="EMBL" id="JARBHB010000015">
    <property type="protein sequence ID" value="KAJ8867661.1"/>
    <property type="molecule type" value="Genomic_DNA"/>
</dbReference>
<protein>
    <submittedName>
        <fullName evidence="1">Uncharacterized protein</fullName>
    </submittedName>
</protein>
<organism evidence="1 2">
    <name type="scientific">Dryococelus australis</name>
    <dbReference type="NCBI Taxonomy" id="614101"/>
    <lineage>
        <taxon>Eukaryota</taxon>
        <taxon>Metazoa</taxon>
        <taxon>Ecdysozoa</taxon>
        <taxon>Arthropoda</taxon>
        <taxon>Hexapoda</taxon>
        <taxon>Insecta</taxon>
        <taxon>Pterygota</taxon>
        <taxon>Neoptera</taxon>
        <taxon>Polyneoptera</taxon>
        <taxon>Phasmatodea</taxon>
        <taxon>Verophasmatodea</taxon>
        <taxon>Anareolatae</taxon>
        <taxon>Phasmatidae</taxon>
        <taxon>Eurycanthinae</taxon>
        <taxon>Dryococelus</taxon>
    </lineage>
</organism>
<dbReference type="Proteomes" id="UP001159363">
    <property type="component" value="Chromosome 14"/>
</dbReference>
<evidence type="ECO:0000313" key="2">
    <source>
        <dbReference type="Proteomes" id="UP001159363"/>
    </source>
</evidence>
<gene>
    <name evidence="1" type="ORF">PR048_031464</name>
</gene>
<evidence type="ECO:0000313" key="1">
    <source>
        <dbReference type="EMBL" id="KAJ8867661.1"/>
    </source>
</evidence>
<comment type="caution">
    <text evidence="1">The sequence shown here is derived from an EMBL/GenBank/DDBJ whole genome shotgun (WGS) entry which is preliminary data.</text>
</comment>
<proteinExistence type="predicted"/>
<reference evidence="1 2" key="1">
    <citation type="submission" date="2023-02" db="EMBL/GenBank/DDBJ databases">
        <title>LHISI_Scaffold_Assembly.</title>
        <authorList>
            <person name="Stuart O.P."/>
            <person name="Cleave R."/>
            <person name="Magrath M.J.L."/>
            <person name="Mikheyev A.S."/>
        </authorList>
    </citation>
    <scope>NUCLEOTIDE SEQUENCE [LARGE SCALE GENOMIC DNA]</scope>
    <source>
        <strain evidence="1">Daus_M_001</strain>
        <tissue evidence="1">Leg muscle</tissue>
    </source>
</reference>
<name>A0ABQ9G9E1_9NEOP</name>